<dbReference type="InterPro" id="IPR027417">
    <property type="entry name" value="P-loop_NTPase"/>
</dbReference>
<dbReference type="SUPFAM" id="SSF52540">
    <property type="entry name" value="P-loop containing nucleoside triphosphate hydrolases"/>
    <property type="match status" value="1"/>
</dbReference>
<evidence type="ECO:0000313" key="1">
    <source>
        <dbReference type="EMBL" id="MEJ8668410.1"/>
    </source>
</evidence>
<protein>
    <submittedName>
        <fullName evidence="1">AAA family ATPase</fullName>
    </submittedName>
</protein>
<accession>A0ABU8UJU0</accession>
<dbReference type="Gene3D" id="1.10.10.10">
    <property type="entry name" value="Winged helix-like DNA-binding domain superfamily/Winged helix DNA-binding domain"/>
    <property type="match status" value="1"/>
</dbReference>
<dbReference type="EMBL" id="JBBKAK010000001">
    <property type="protein sequence ID" value="MEJ8668410.1"/>
    <property type="molecule type" value="Genomic_DNA"/>
</dbReference>
<dbReference type="InterPro" id="IPR036388">
    <property type="entry name" value="WH-like_DNA-bd_sf"/>
</dbReference>
<reference evidence="1 2" key="1">
    <citation type="submission" date="2024-03" db="EMBL/GenBank/DDBJ databases">
        <title>Novel Streptomyces species of biotechnological and ecological value are a feature of Machair soil.</title>
        <authorList>
            <person name="Prole J.R."/>
            <person name="Goodfellow M."/>
            <person name="Allenby N."/>
            <person name="Ward A.C."/>
        </authorList>
    </citation>
    <scope>NUCLEOTIDE SEQUENCE [LARGE SCALE GENOMIC DNA]</scope>
    <source>
        <strain evidence="1 2">MS1.AVA.1</strain>
    </source>
</reference>
<gene>
    <name evidence="1" type="ORF">WKI71_07105</name>
</gene>
<dbReference type="Gene3D" id="3.40.50.300">
    <property type="entry name" value="P-loop containing nucleotide triphosphate hydrolases"/>
    <property type="match status" value="1"/>
</dbReference>
<sequence>MNVPVFQQPNGLCEHGQLKGACLRVGCPDGRTTYNALDHIGPAKAEETEAATSDLTFRHLAEVATDVDGREPRRFLFEPVIVEGDYGFLSAEDKAGKTWATIDAAVSCAAGLPWMGEFPCPSKGAVLVFFGEGSDAKLLRRIRAVGESKELSREATDALDIVVCFRAPKLSDAQHRHLIKRAIEEHKPKLVIVDPFYLTAGDAQGSSLYAMGALLGEIQRIAQDAGATLLISHHWNKTGTGDGHNRSSGVGPGAWGRFLISVSVVSTRTEERTKETAVIQKWQFRGDEIPDSAHAFLRRVRADDPHNLDSPLRYSVQLDAIPSHDNSGPHLKPSERKLLEALKSSDGQFPHTTKQIVDSVARKHGHGLTRETVSRGLARLTELGLVDQYPADSVGKHARWALTDKGAAHSV</sequence>
<dbReference type="InterPro" id="IPR036390">
    <property type="entry name" value="WH_DNA-bd_sf"/>
</dbReference>
<keyword evidence="2" id="KW-1185">Reference proteome</keyword>
<comment type="caution">
    <text evidence="1">The sequence shown here is derived from an EMBL/GenBank/DDBJ whole genome shotgun (WGS) entry which is preliminary data.</text>
</comment>
<proteinExistence type="predicted"/>
<dbReference type="Proteomes" id="UP001376459">
    <property type="component" value="Unassembled WGS sequence"/>
</dbReference>
<dbReference type="SUPFAM" id="SSF46785">
    <property type="entry name" value="Winged helix' DNA-binding domain"/>
    <property type="match status" value="1"/>
</dbReference>
<dbReference type="Pfam" id="PF13481">
    <property type="entry name" value="AAA_25"/>
    <property type="match status" value="1"/>
</dbReference>
<name>A0ABU8UJU0_9ACTN</name>
<evidence type="ECO:0000313" key="2">
    <source>
        <dbReference type="Proteomes" id="UP001376459"/>
    </source>
</evidence>
<organism evidence="1 2">
    <name type="scientific">Streptomyces machairae</name>
    <dbReference type="NCBI Taxonomy" id="3134109"/>
    <lineage>
        <taxon>Bacteria</taxon>
        <taxon>Bacillati</taxon>
        <taxon>Actinomycetota</taxon>
        <taxon>Actinomycetes</taxon>
        <taxon>Kitasatosporales</taxon>
        <taxon>Streptomycetaceae</taxon>
        <taxon>Streptomyces</taxon>
    </lineage>
</organism>